<evidence type="ECO:0000256" key="3">
    <source>
        <dbReference type="ARBA" id="ARBA00023004"/>
    </source>
</evidence>
<dbReference type="InterPro" id="IPR050669">
    <property type="entry name" value="Hemerythrin"/>
</dbReference>
<evidence type="ECO:0000256" key="1">
    <source>
        <dbReference type="ARBA" id="ARBA00010587"/>
    </source>
</evidence>
<dbReference type="NCBIfam" id="NF033749">
    <property type="entry name" value="bact_hemeryth"/>
    <property type="match status" value="1"/>
</dbReference>
<dbReference type="InterPro" id="IPR012827">
    <property type="entry name" value="Hemerythrin_metal-bd"/>
</dbReference>
<protein>
    <submittedName>
        <fullName evidence="5">Bacteriohemerythrin</fullName>
    </submittedName>
</protein>
<feature type="domain" description="Hemerythrin-like" evidence="4">
    <location>
        <begin position="12"/>
        <end position="126"/>
    </location>
</feature>
<dbReference type="GO" id="GO:0046872">
    <property type="term" value="F:metal ion binding"/>
    <property type="evidence" value="ECO:0007669"/>
    <property type="project" value="UniProtKB-KW"/>
</dbReference>
<evidence type="ECO:0000313" key="6">
    <source>
        <dbReference type="Proteomes" id="UP000616595"/>
    </source>
</evidence>
<dbReference type="Gene3D" id="1.20.120.50">
    <property type="entry name" value="Hemerythrin-like"/>
    <property type="match status" value="1"/>
</dbReference>
<dbReference type="NCBIfam" id="TIGR02481">
    <property type="entry name" value="hemeryth_dom"/>
    <property type="match status" value="1"/>
</dbReference>
<evidence type="ECO:0000259" key="4">
    <source>
        <dbReference type="Pfam" id="PF01814"/>
    </source>
</evidence>
<dbReference type="Proteomes" id="UP000616595">
    <property type="component" value="Unassembled WGS sequence"/>
</dbReference>
<evidence type="ECO:0000256" key="2">
    <source>
        <dbReference type="ARBA" id="ARBA00022723"/>
    </source>
</evidence>
<organism evidence="5 6">
    <name type="scientific">Acetobacterium paludosum</name>
    <dbReference type="NCBI Taxonomy" id="52693"/>
    <lineage>
        <taxon>Bacteria</taxon>
        <taxon>Bacillati</taxon>
        <taxon>Bacillota</taxon>
        <taxon>Clostridia</taxon>
        <taxon>Eubacteriales</taxon>
        <taxon>Eubacteriaceae</taxon>
        <taxon>Acetobacterium</taxon>
    </lineage>
</organism>
<keyword evidence="3" id="KW-0408">Iron</keyword>
<dbReference type="OrthoDB" id="9797092at2"/>
<evidence type="ECO:0000313" key="5">
    <source>
        <dbReference type="EMBL" id="MBC3888818.1"/>
    </source>
</evidence>
<proteinExistence type="inferred from homology"/>
<dbReference type="CDD" id="cd12107">
    <property type="entry name" value="Hemerythrin"/>
    <property type="match status" value="1"/>
</dbReference>
<dbReference type="EMBL" id="WJBD01000012">
    <property type="protein sequence ID" value="MBC3888818.1"/>
    <property type="molecule type" value="Genomic_DNA"/>
</dbReference>
<sequence length="134" mass="15570">MAIVWTPNLSVGVENIDSQHKVWFEKADQLFQAGKKGKSSEVVVQMFDFLDDYTKQHFHDEEMYMQSIRYPEIESQKTAHKKFIADLAKLKKEYQTSGGNITLIINANQMIIDWLTKHISNMDKKIGIYAKTLK</sequence>
<accession>A0A923HUG8</accession>
<name>A0A923HUG8_9FIRM</name>
<dbReference type="RefSeq" id="WP_148566108.1">
    <property type="nucleotide sequence ID" value="NZ_RXYA01000003.1"/>
</dbReference>
<keyword evidence="6" id="KW-1185">Reference proteome</keyword>
<keyword evidence="2" id="KW-0479">Metal-binding</keyword>
<comment type="caution">
    <text evidence="5">The sequence shown here is derived from an EMBL/GenBank/DDBJ whole genome shotgun (WGS) entry which is preliminary data.</text>
</comment>
<dbReference type="SUPFAM" id="SSF47188">
    <property type="entry name" value="Hemerythrin-like"/>
    <property type="match status" value="1"/>
</dbReference>
<dbReference type="PANTHER" id="PTHR37164:SF1">
    <property type="entry name" value="BACTERIOHEMERYTHRIN"/>
    <property type="match status" value="1"/>
</dbReference>
<reference evidence="5" key="1">
    <citation type="submission" date="2019-10" db="EMBL/GenBank/DDBJ databases">
        <authorList>
            <person name="Ross D.E."/>
            <person name="Gulliver D."/>
        </authorList>
    </citation>
    <scope>NUCLEOTIDE SEQUENCE</scope>
    <source>
        <strain evidence="5">DER-2019</strain>
    </source>
</reference>
<dbReference type="Pfam" id="PF01814">
    <property type="entry name" value="Hemerythrin"/>
    <property type="match status" value="1"/>
</dbReference>
<reference evidence="5" key="2">
    <citation type="submission" date="2020-10" db="EMBL/GenBank/DDBJ databases">
        <title>Comparative genomics of the Acetobacterium genus.</title>
        <authorList>
            <person name="Marshall C."/>
            <person name="May H."/>
            <person name="Norman S."/>
        </authorList>
    </citation>
    <scope>NUCLEOTIDE SEQUENCE</scope>
    <source>
        <strain evidence="5">DER-2019</strain>
    </source>
</reference>
<dbReference type="InterPro" id="IPR035938">
    <property type="entry name" value="Hemerythrin-like_sf"/>
</dbReference>
<dbReference type="InterPro" id="IPR012312">
    <property type="entry name" value="Hemerythrin-like"/>
</dbReference>
<gene>
    <name evidence="5" type="ORF">GH810_10890</name>
</gene>
<dbReference type="AlphaFoldDB" id="A0A923HUG8"/>
<comment type="similarity">
    <text evidence="1">Belongs to the hemerythrin family.</text>
</comment>
<dbReference type="PANTHER" id="PTHR37164">
    <property type="entry name" value="BACTERIOHEMERYTHRIN"/>
    <property type="match status" value="1"/>
</dbReference>